<keyword evidence="6" id="KW-0413">Isomerase</keyword>
<dbReference type="GO" id="GO:0005524">
    <property type="term" value="F:ATP binding"/>
    <property type="evidence" value="ECO:0007669"/>
    <property type="project" value="UniProtKB-KW"/>
</dbReference>
<dbReference type="EMBL" id="LPVJ01000061">
    <property type="protein sequence ID" value="KUO94970.1"/>
    <property type="molecule type" value="Genomic_DNA"/>
</dbReference>
<comment type="catalytic activity">
    <reaction evidence="7">
        <text>Couples ATP hydrolysis with the unwinding of duplex DNA by translocating in the 3'-5' direction.</text>
        <dbReference type="EC" id="5.6.2.4"/>
    </reaction>
</comment>
<evidence type="ECO:0000256" key="2">
    <source>
        <dbReference type="ARBA" id="ARBA00022741"/>
    </source>
</evidence>
<evidence type="ECO:0000259" key="11">
    <source>
        <dbReference type="PROSITE" id="PS51194"/>
    </source>
</evidence>
<evidence type="ECO:0000256" key="8">
    <source>
        <dbReference type="ARBA" id="ARBA00034808"/>
    </source>
</evidence>
<dbReference type="SMART" id="SM00490">
    <property type="entry name" value="HELICc"/>
    <property type="match status" value="1"/>
</dbReference>
<reference evidence="12 13" key="1">
    <citation type="submission" date="2015-12" db="EMBL/GenBank/DDBJ databases">
        <title>Draft genome sequence of Acidibacillus ferrooxidans ITV001, isolated from a chalcopyrite acid mine drainage site in Brazil.</title>
        <authorList>
            <person name="Dall'Agnol H."/>
            <person name="Nancucheo I."/>
            <person name="Johnson B."/>
            <person name="Oliveira R."/>
            <person name="Leite L."/>
            <person name="Pylro V."/>
            <person name="Nunes G.L."/>
            <person name="Tzotzos G."/>
            <person name="Fernandes G.R."/>
            <person name="Dutra J."/>
            <person name="Orellana S.C."/>
            <person name="Oliveira G."/>
        </authorList>
    </citation>
    <scope>NUCLEOTIDE SEQUENCE [LARGE SCALE GENOMIC DNA]</scope>
    <source>
        <strain evidence="13">ITV01</strain>
    </source>
</reference>
<dbReference type="OrthoDB" id="9802848at2"/>
<keyword evidence="3" id="KW-0378">Hydrolase</keyword>
<dbReference type="InterPro" id="IPR006935">
    <property type="entry name" value="Helicase/UvrB_N"/>
</dbReference>
<dbReference type="Gene3D" id="3.40.50.300">
    <property type="entry name" value="P-loop containing nucleotide triphosphate hydrolases"/>
    <property type="match status" value="2"/>
</dbReference>
<keyword evidence="4 12" id="KW-0347">Helicase</keyword>
<protein>
    <recommendedName>
        <fullName evidence="8">DNA 3'-5' helicase</fullName>
        <ecNumber evidence="8">5.6.2.4</ecNumber>
    </recommendedName>
</protein>
<evidence type="ECO:0000256" key="5">
    <source>
        <dbReference type="ARBA" id="ARBA00022840"/>
    </source>
</evidence>
<dbReference type="GO" id="GO:0016787">
    <property type="term" value="F:hydrolase activity"/>
    <property type="evidence" value="ECO:0007669"/>
    <property type="project" value="UniProtKB-KW"/>
</dbReference>
<proteinExistence type="inferred from homology"/>
<dbReference type="AlphaFoldDB" id="A0A117SX74"/>
<dbReference type="InterPro" id="IPR032830">
    <property type="entry name" value="XPB/Ssl2_N"/>
</dbReference>
<dbReference type="PANTHER" id="PTHR11274:SF0">
    <property type="entry name" value="GENERAL TRANSCRIPTION AND DNA REPAIR FACTOR IIH HELICASE SUBUNIT XPB"/>
    <property type="match status" value="1"/>
</dbReference>
<dbReference type="PRINTS" id="PR00851">
    <property type="entry name" value="XRODRMPGMNTB"/>
</dbReference>
<dbReference type="Proteomes" id="UP000053557">
    <property type="component" value="Unassembled WGS sequence"/>
</dbReference>
<keyword evidence="5" id="KW-0067">ATP-binding</keyword>
<dbReference type="SUPFAM" id="SSF52540">
    <property type="entry name" value="P-loop containing nucleoside triphosphate hydrolases"/>
    <property type="match status" value="1"/>
</dbReference>
<dbReference type="PANTHER" id="PTHR11274">
    <property type="entry name" value="RAD25/XP-B DNA REPAIR HELICASE"/>
    <property type="match status" value="1"/>
</dbReference>
<organism evidence="12 13">
    <name type="scientific">Ferroacidibacillus organovorans</name>
    <dbReference type="NCBI Taxonomy" id="1765683"/>
    <lineage>
        <taxon>Bacteria</taxon>
        <taxon>Bacillati</taxon>
        <taxon>Bacillota</taxon>
        <taxon>Bacilli</taxon>
        <taxon>Bacillales</taxon>
        <taxon>Alicyclobacillaceae</taxon>
        <taxon>Ferroacidibacillus</taxon>
    </lineage>
</organism>
<evidence type="ECO:0000256" key="9">
    <source>
        <dbReference type="ARBA" id="ARBA00048988"/>
    </source>
</evidence>
<comment type="catalytic activity">
    <reaction evidence="9">
        <text>ATP + H2O = ADP + phosphate + H(+)</text>
        <dbReference type="Rhea" id="RHEA:13065"/>
        <dbReference type="ChEBI" id="CHEBI:15377"/>
        <dbReference type="ChEBI" id="CHEBI:15378"/>
        <dbReference type="ChEBI" id="CHEBI:30616"/>
        <dbReference type="ChEBI" id="CHEBI:43474"/>
        <dbReference type="ChEBI" id="CHEBI:456216"/>
        <dbReference type="EC" id="5.6.2.4"/>
    </reaction>
</comment>
<dbReference type="InterPro" id="IPR027417">
    <property type="entry name" value="P-loop_NTPase"/>
</dbReference>
<gene>
    <name evidence="12" type="ORF">ATW55_04870</name>
</gene>
<evidence type="ECO:0000313" key="12">
    <source>
        <dbReference type="EMBL" id="KUO94970.1"/>
    </source>
</evidence>
<evidence type="ECO:0000256" key="3">
    <source>
        <dbReference type="ARBA" id="ARBA00022801"/>
    </source>
</evidence>
<dbReference type="Pfam" id="PF16203">
    <property type="entry name" value="ERCC3_RAD25_C"/>
    <property type="match status" value="1"/>
</dbReference>
<feature type="domain" description="Helicase C-terminal" evidence="11">
    <location>
        <begin position="396"/>
        <end position="555"/>
    </location>
</feature>
<feature type="domain" description="Helicase ATP-binding" evidence="10">
    <location>
        <begin position="198"/>
        <end position="354"/>
    </location>
</feature>
<dbReference type="InterPro" id="IPR050615">
    <property type="entry name" value="ATP-dep_DNA_Helicase"/>
</dbReference>
<evidence type="ECO:0000259" key="10">
    <source>
        <dbReference type="PROSITE" id="PS51192"/>
    </source>
</evidence>
<dbReference type="PROSITE" id="PS51194">
    <property type="entry name" value="HELICASE_CTER"/>
    <property type="match status" value="1"/>
</dbReference>
<evidence type="ECO:0000313" key="13">
    <source>
        <dbReference type="Proteomes" id="UP000053557"/>
    </source>
</evidence>
<dbReference type="Pfam" id="PF13625">
    <property type="entry name" value="Helicase_C_3"/>
    <property type="match status" value="1"/>
</dbReference>
<dbReference type="SMART" id="SM00487">
    <property type="entry name" value="DEXDc"/>
    <property type="match status" value="1"/>
</dbReference>
<keyword evidence="2" id="KW-0547">Nucleotide-binding</keyword>
<evidence type="ECO:0000256" key="7">
    <source>
        <dbReference type="ARBA" id="ARBA00034617"/>
    </source>
</evidence>
<sequence>MDKPVIVQMDGSILLDVHHPDADEARQCLVPFAELEKSPDHFHTYRVTALSLWNAASAGHRSVEIVESLRSISRYDVPPPILRFITETMDRYGILELHRDEHGLTLFSHDPLALLEVCQHRSIAPFVRRHISASAVEIPLLARGTIKVALTKLGYPVRDLAGYAKGQPLHFSLREFLDDGAPFILRDYQEKAAASFHEGGNLSGGSGVLTLPCGAGKTIIGLRAMELLQTSTLILAANVTAARQWIHECLDKTTLAPEQVAEYSGESKMTAPVTVATYQILSFRPRGKDEFPHLSLLSSHNWGLIIYDEVHLLPAPVFRITAEIQARRRLGLTATLVREDGKEDEVFSLIGPKKFDAPWKELEAQGYIATATCTEVRVGLNDEERRHYAVAELREKARIAAEAQEKEDAVLLLVARHSKDMILIIGQYIDQLKRIAEKLHAPLITGSTKSRERDELYQAFRTGELRVLVVSKVANFSIDLPDASVAIQVSGAFGSRQEEAQRLGRIMRPKAEGMTAHFYSVVTRETKDQEFALGRQRFLTEQGYQYEIVDLADLKEVYA</sequence>
<dbReference type="CDD" id="cd18789">
    <property type="entry name" value="SF2_C_XPB"/>
    <property type="match status" value="1"/>
</dbReference>
<keyword evidence="13" id="KW-1185">Reference proteome</keyword>
<comment type="similarity">
    <text evidence="1">Belongs to the helicase family. RAD25/XPB subfamily.</text>
</comment>
<dbReference type="NCBIfam" id="NF045503">
    <property type="entry name" value="repair_heli_XPB"/>
    <property type="match status" value="1"/>
</dbReference>
<dbReference type="RefSeq" id="WP_067718794.1">
    <property type="nucleotide sequence ID" value="NZ_LPVJ01000061.1"/>
</dbReference>
<dbReference type="InterPro" id="IPR032438">
    <property type="entry name" value="ERCC3_RAD25_C"/>
</dbReference>
<evidence type="ECO:0000256" key="6">
    <source>
        <dbReference type="ARBA" id="ARBA00023235"/>
    </source>
</evidence>
<dbReference type="EC" id="5.6.2.4" evidence="8"/>
<dbReference type="InterPro" id="IPR014001">
    <property type="entry name" value="Helicase_ATP-bd"/>
</dbReference>
<accession>A0A117SX74</accession>
<dbReference type="PROSITE" id="PS51192">
    <property type="entry name" value="HELICASE_ATP_BIND_1"/>
    <property type="match status" value="1"/>
</dbReference>
<dbReference type="GO" id="GO:0003677">
    <property type="term" value="F:DNA binding"/>
    <property type="evidence" value="ECO:0007669"/>
    <property type="project" value="InterPro"/>
</dbReference>
<dbReference type="Pfam" id="PF04851">
    <property type="entry name" value="ResIII"/>
    <property type="match status" value="1"/>
</dbReference>
<evidence type="ECO:0000256" key="4">
    <source>
        <dbReference type="ARBA" id="ARBA00022806"/>
    </source>
</evidence>
<dbReference type="GO" id="GO:0043138">
    <property type="term" value="F:3'-5' DNA helicase activity"/>
    <property type="evidence" value="ECO:0007669"/>
    <property type="project" value="UniProtKB-EC"/>
</dbReference>
<dbReference type="InterPro" id="IPR001650">
    <property type="entry name" value="Helicase_C-like"/>
</dbReference>
<name>A0A117SX74_9BACL</name>
<comment type="caution">
    <text evidence="12">The sequence shown here is derived from an EMBL/GenBank/DDBJ whole genome shotgun (WGS) entry which is preliminary data.</text>
</comment>
<evidence type="ECO:0000256" key="1">
    <source>
        <dbReference type="ARBA" id="ARBA00006637"/>
    </source>
</evidence>